<dbReference type="AlphaFoldDB" id="A0A8X6LJ82"/>
<reference evidence="3" key="1">
    <citation type="submission" date="2020-07" db="EMBL/GenBank/DDBJ databases">
        <title>Multicomponent nature underlies the extraordinary mechanical properties of spider dragline silk.</title>
        <authorList>
            <person name="Kono N."/>
            <person name="Nakamura H."/>
            <person name="Mori M."/>
            <person name="Yoshida Y."/>
            <person name="Ohtoshi R."/>
            <person name="Malay A.D."/>
            <person name="Moran D.A.P."/>
            <person name="Tomita M."/>
            <person name="Numata K."/>
            <person name="Arakawa K."/>
        </authorList>
    </citation>
    <scope>NUCLEOTIDE SEQUENCE</scope>
</reference>
<dbReference type="InterPro" id="IPR018114">
    <property type="entry name" value="TRYPSIN_HIS"/>
</dbReference>
<dbReference type="GO" id="GO:0006508">
    <property type="term" value="P:proteolysis"/>
    <property type="evidence" value="ECO:0007669"/>
    <property type="project" value="InterPro"/>
</dbReference>
<accession>A0A8X6LJ82</accession>
<keyword evidence="1" id="KW-1015">Disulfide bond</keyword>
<dbReference type="InterPro" id="IPR001314">
    <property type="entry name" value="Peptidase_S1A"/>
</dbReference>
<sequence>MNRASSSSLNCRTLCGRENTNETGRSFFGTVINPPHRYPWMVALVNKRFDMDDFYCGGVLISPYYVLTAAHCLKDQTIHNTRVVLGAYDSRSNPEPVQISLILAHPEFDGERFDLYDIGLLKLQTAAQLGPNVNVACLPTSSDIGREKQKTIIVGWRLQEMSMNDGIFRKLIEVDANILPLDYCRAGRHRDFPGTEFQICAETYTRDACANDSAGPLFVNHEDKWFIAGFRDWSMKCGFPPVTGFTRVSKYLPWIESETRDYPDCITGPLYKLPMKPNIDNCGIPNEMESERIAGGNDTTPFEFPWMAIIEYNGLFLGSGALISPKFVLTAASVFRDRMLKNIHEITVTLGKHGVGVMSEQHEKIFDVMDVYVHTRYNKPTIYNNDMALIQLKEPAEDKYRSICLPQRKDEYFPNTVLTIAGWGVIRRRYPLSRFLRKADMNVLPYSVCKYKYPQWFNRRMICVRNEEVDACKGDGGAPLMQQYEGRYYLAGVTSWTSTRGCRARGHPRVFSAVRSSLAWISAKTELDVA</sequence>
<dbReference type="PANTHER" id="PTHR24252:SF7">
    <property type="entry name" value="HYALIN"/>
    <property type="match status" value="1"/>
</dbReference>
<feature type="domain" description="Peptidase S1" evidence="2">
    <location>
        <begin position="27"/>
        <end position="260"/>
    </location>
</feature>
<dbReference type="PROSITE" id="PS50240">
    <property type="entry name" value="TRYPSIN_DOM"/>
    <property type="match status" value="2"/>
</dbReference>
<protein>
    <submittedName>
        <fullName evidence="3">Polyserase-2</fullName>
    </submittedName>
</protein>
<dbReference type="Proteomes" id="UP000887116">
    <property type="component" value="Unassembled WGS sequence"/>
</dbReference>
<dbReference type="Pfam" id="PF00089">
    <property type="entry name" value="Trypsin"/>
    <property type="match status" value="2"/>
</dbReference>
<dbReference type="SUPFAM" id="SSF50494">
    <property type="entry name" value="Trypsin-like serine proteases"/>
    <property type="match status" value="2"/>
</dbReference>
<proteinExistence type="predicted"/>
<evidence type="ECO:0000313" key="4">
    <source>
        <dbReference type="Proteomes" id="UP000887116"/>
    </source>
</evidence>
<evidence type="ECO:0000259" key="2">
    <source>
        <dbReference type="PROSITE" id="PS50240"/>
    </source>
</evidence>
<comment type="caution">
    <text evidence="3">The sequence shown here is derived from an EMBL/GenBank/DDBJ whole genome shotgun (WGS) entry which is preliminary data.</text>
</comment>
<dbReference type="EMBL" id="BMAO01006526">
    <property type="protein sequence ID" value="GFR09309.1"/>
    <property type="molecule type" value="Genomic_DNA"/>
</dbReference>
<evidence type="ECO:0000313" key="3">
    <source>
        <dbReference type="EMBL" id="GFR09309.1"/>
    </source>
</evidence>
<gene>
    <name evidence="3" type="primary">Prss36</name>
    <name evidence="3" type="ORF">TNCT_276941</name>
</gene>
<dbReference type="Gene3D" id="2.40.10.10">
    <property type="entry name" value="Trypsin-like serine proteases"/>
    <property type="match status" value="2"/>
</dbReference>
<organism evidence="3 4">
    <name type="scientific">Trichonephila clavata</name>
    <name type="common">Joro spider</name>
    <name type="synonym">Nephila clavata</name>
    <dbReference type="NCBI Taxonomy" id="2740835"/>
    <lineage>
        <taxon>Eukaryota</taxon>
        <taxon>Metazoa</taxon>
        <taxon>Ecdysozoa</taxon>
        <taxon>Arthropoda</taxon>
        <taxon>Chelicerata</taxon>
        <taxon>Arachnida</taxon>
        <taxon>Araneae</taxon>
        <taxon>Araneomorphae</taxon>
        <taxon>Entelegynae</taxon>
        <taxon>Araneoidea</taxon>
        <taxon>Nephilidae</taxon>
        <taxon>Trichonephila</taxon>
    </lineage>
</organism>
<dbReference type="SMART" id="SM00020">
    <property type="entry name" value="Tryp_SPc"/>
    <property type="match status" value="2"/>
</dbReference>
<dbReference type="GO" id="GO:0004252">
    <property type="term" value="F:serine-type endopeptidase activity"/>
    <property type="evidence" value="ECO:0007669"/>
    <property type="project" value="InterPro"/>
</dbReference>
<dbReference type="InterPro" id="IPR009003">
    <property type="entry name" value="Peptidase_S1_PA"/>
</dbReference>
<dbReference type="OrthoDB" id="546450at2759"/>
<dbReference type="InterPro" id="IPR043504">
    <property type="entry name" value="Peptidase_S1_PA_chymotrypsin"/>
</dbReference>
<dbReference type="InterPro" id="IPR001254">
    <property type="entry name" value="Trypsin_dom"/>
</dbReference>
<evidence type="ECO:0000256" key="1">
    <source>
        <dbReference type="ARBA" id="ARBA00023157"/>
    </source>
</evidence>
<keyword evidence="4" id="KW-1185">Reference proteome</keyword>
<dbReference type="PANTHER" id="PTHR24252">
    <property type="entry name" value="ACROSIN-RELATED"/>
    <property type="match status" value="1"/>
</dbReference>
<dbReference type="PROSITE" id="PS00134">
    <property type="entry name" value="TRYPSIN_HIS"/>
    <property type="match status" value="1"/>
</dbReference>
<name>A0A8X6LJ82_TRICU</name>
<dbReference type="CDD" id="cd00190">
    <property type="entry name" value="Tryp_SPc"/>
    <property type="match status" value="2"/>
</dbReference>
<dbReference type="PRINTS" id="PR00722">
    <property type="entry name" value="CHYMOTRYPSIN"/>
</dbReference>
<feature type="domain" description="Peptidase S1" evidence="2">
    <location>
        <begin position="293"/>
        <end position="526"/>
    </location>
</feature>
<dbReference type="FunFam" id="2.40.10.10:FF:000068">
    <property type="entry name" value="transmembrane protease serine 2"/>
    <property type="match status" value="1"/>
</dbReference>